<dbReference type="PROSITE" id="PS50995">
    <property type="entry name" value="HTH_MARR_2"/>
    <property type="match status" value="1"/>
</dbReference>
<evidence type="ECO:0000313" key="2">
    <source>
        <dbReference type="EMBL" id="MDR7083001.1"/>
    </source>
</evidence>
<comment type="caution">
    <text evidence="2">The sequence shown here is derived from an EMBL/GenBank/DDBJ whole genome shotgun (WGS) entry which is preliminary data.</text>
</comment>
<dbReference type="InterPro" id="IPR000835">
    <property type="entry name" value="HTH_MarR-typ"/>
</dbReference>
<dbReference type="EMBL" id="JAVDVQ010000008">
    <property type="protein sequence ID" value="MDR7083001.1"/>
    <property type="molecule type" value="Genomic_DNA"/>
</dbReference>
<feature type="domain" description="HTH marR-type" evidence="1">
    <location>
        <begin position="1"/>
        <end position="140"/>
    </location>
</feature>
<proteinExistence type="predicted"/>
<gene>
    <name evidence="2" type="ORF">J2X01_002291</name>
</gene>
<dbReference type="PANTHER" id="PTHR33164:SF43">
    <property type="entry name" value="HTH-TYPE TRANSCRIPTIONAL REPRESSOR YETL"/>
    <property type="match status" value="1"/>
</dbReference>
<keyword evidence="2" id="KW-0238">DNA-binding</keyword>
<name>A0ABU1UCU0_9MICC</name>
<dbReference type="Gene3D" id="1.10.10.10">
    <property type="entry name" value="Winged helix-like DNA-binding domain superfamily/Winged helix DNA-binding domain"/>
    <property type="match status" value="1"/>
</dbReference>
<dbReference type="PANTHER" id="PTHR33164">
    <property type="entry name" value="TRANSCRIPTIONAL REGULATOR, MARR FAMILY"/>
    <property type="match status" value="1"/>
</dbReference>
<dbReference type="InterPro" id="IPR036390">
    <property type="entry name" value="WH_DNA-bd_sf"/>
</dbReference>
<sequence length="154" mass="17355">MKINKHPDIVESPVFKLHRATALVDRVADRYLQEQHGIRYSAFLVLLTIGTIGQQTQRQIADRLDVSRASITQRLGRLLDDDLVTARPHPDDARANTISLSRKGAALLERAWHGLETHQDGVDAGVDVKVLVQQLDRIIDNALRVLNTEEKERP</sequence>
<dbReference type="RefSeq" id="WP_310056992.1">
    <property type="nucleotide sequence ID" value="NZ_JAVDVQ010000008.1"/>
</dbReference>
<reference evidence="2 3" key="1">
    <citation type="submission" date="2023-07" db="EMBL/GenBank/DDBJ databases">
        <title>Sorghum-associated microbial communities from plants grown in Nebraska, USA.</title>
        <authorList>
            <person name="Schachtman D."/>
        </authorList>
    </citation>
    <scope>NUCLEOTIDE SEQUENCE [LARGE SCALE GENOMIC DNA]</scope>
    <source>
        <strain evidence="2 3">BE167</strain>
    </source>
</reference>
<dbReference type="InterPro" id="IPR036388">
    <property type="entry name" value="WH-like_DNA-bd_sf"/>
</dbReference>
<dbReference type="Pfam" id="PF12802">
    <property type="entry name" value="MarR_2"/>
    <property type="match status" value="1"/>
</dbReference>
<dbReference type="InterPro" id="IPR039422">
    <property type="entry name" value="MarR/SlyA-like"/>
</dbReference>
<evidence type="ECO:0000259" key="1">
    <source>
        <dbReference type="PROSITE" id="PS50995"/>
    </source>
</evidence>
<dbReference type="SMART" id="SM00347">
    <property type="entry name" value="HTH_MARR"/>
    <property type="match status" value="1"/>
</dbReference>
<keyword evidence="3" id="KW-1185">Reference proteome</keyword>
<dbReference type="SUPFAM" id="SSF46785">
    <property type="entry name" value="Winged helix' DNA-binding domain"/>
    <property type="match status" value="1"/>
</dbReference>
<dbReference type="Proteomes" id="UP001252243">
    <property type="component" value="Unassembled WGS sequence"/>
</dbReference>
<accession>A0ABU1UCU0</accession>
<dbReference type="GO" id="GO:0003677">
    <property type="term" value="F:DNA binding"/>
    <property type="evidence" value="ECO:0007669"/>
    <property type="project" value="UniProtKB-KW"/>
</dbReference>
<evidence type="ECO:0000313" key="3">
    <source>
        <dbReference type="Proteomes" id="UP001252243"/>
    </source>
</evidence>
<organism evidence="2 3">
    <name type="scientific">Arthrobacter ginsengisoli</name>
    <dbReference type="NCBI Taxonomy" id="1356565"/>
    <lineage>
        <taxon>Bacteria</taxon>
        <taxon>Bacillati</taxon>
        <taxon>Actinomycetota</taxon>
        <taxon>Actinomycetes</taxon>
        <taxon>Micrococcales</taxon>
        <taxon>Micrococcaceae</taxon>
        <taxon>Arthrobacter</taxon>
    </lineage>
</organism>
<protein>
    <submittedName>
        <fullName evidence="2">DNA-binding MarR family transcriptional regulator</fullName>
    </submittedName>
</protein>